<keyword evidence="2" id="KW-0472">Membrane</keyword>
<keyword evidence="4" id="KW-1185">Reference proteome</keyword>
<feature type="compositionally biased region" description="Pro residues" evidence="1">
    <location>
        <begin position="22"/>
        <end position="34"/>
    </location>
</feature>
<dbReference type="Pfam" id="PF13365">
    <property type="entry name" value="Trypsin_2"/>
    <property type="match status" value="1"/>
</dbReference>
<dbReference type="SUPFAM" id="SSF50494">
    <property type="entry name" value="Trypsin-like serine proteases"/>
    <property type="match status" value="1"/>
</dbReference>
<comment type="caution">
    <text evidence="3">The sequence shown here is derived from an EMBL/GenBank/DDBJ whole genome shotgun (WGS) entry which is preliminary data.</text>
</comment>
<accession>A0A4R2IHP7</accession>
<dbReference type="Gene3D" id="2.40.10.120">
    <property type="match status" value="1"/>
</dbReference>
<evidence type="ECO:0000313" key="3">
    <source>
        <dbReference type="EMBL" id="TCO44394.1"/>
    </source>
</evidence>
<gene>
    <name evidence="3" type="ORF">EV646_110107</name>
</gene>
<evidence type="ECO:0000256" key="1">
    <source>
        <dbReference type="SAM" id="MobiDB-lite"/>
    </source>
</evidence>
<dbReference type="Proteomes" id="UP000295573">
    <property type="component" value="Unassembled WGS sequence"/>
</dbReference>
<evidence type="ECO:0000313" key="4">
    <source>
        <dbReference type="Proteomes" id="UP000295573"/>
    </source>
</evidence>
<reference evidence="3 4" key="1">
    <citation type="journal article" date="2015" name="Stand. Genomic Sci.">
        <title>Genomic Encyclopedia of Bacterial and Archaeal Type Strains, Phase III: the genomes of soil and plant-associated and newly described type strains.</title>
        <authorList>
            <person name="Whitman W.B."/>
            <person name="Woyke T."/>
            <person name="Klenk H.P."/>
            <person name="Zhou Y."/>
            <person name="Lilburn T.G."/>
            <person name="Beck B.J."/>
            <person name="De Vos P."/>
            <person name="Vandamme P."/>
            <person name="Eisen J.A."/>
            <person name="Garrity G."/>
            <person name="Hugenholtz P."/>
            <person name="Kyrpides N.C."/>
        </authorList>
    </citation>
    <scope>NUCLEOTIDE SEQUENCE [LARGE SCALE GENOMIC DNA]</scope>
    <source>
        <strain evidence="3 4">VKM Ac-2541</strain>
    </source>
</reference>
<keyword evidence="2" id="KW-1133">Transmembrane helix</keyword>
<feature type="transmembrane region" description="Helical" evidence="2">
    <location>
        <begin position="42"/>
        <end position="63"/>
    </location>
</feature>
<proteinExistence type="predicted"/>
<dbReference type="EMBL" id="SLWR01000010">
    <property type="protein sequence ID" value="TCO44394.1"/>
    <property type="molecule type" value="Genomic_DNA"/>
</dbReference>
<dbReference type="OrthoDB" id="3827631at2"/>
<sequence length="393" mass="42084">MGEDGKPRPPRRVPRGAAPLAQLPPRPPQPPPRRQPWRFGRFLAGFVVFLLVVAGGASAGWWVRADSLRMDTTKVFESISPGVVRVLATTCAGTGEATGVLIDDGLILTAASAVKQPLAIAFMTPDGRVRRANLLGSSADGVAVLRLIGRLDSAPVPLATAEPDPLAERAQIGYTADGKQAIQPIGTAEQPRGLSEIMNPAKLGGPVVDKSGHVIGLVVGKTVPAAEIVPLAKLREYAEVRPPAITPEESGTCQRSRGPQIPMAPELQVGSTGLGLEVQKLFANYLTQQNKHDFAAVRRYYSKKLARALPEEKDAENHETTFLFNAKIISLARVPEGLSVRMTFAVLFSPTSQGAGGQTCNRLDLRYRVVRERGQLKIDSATTQVEAQSCDTE</sequence>
<feature type="region of interest" description="Disordered" evidence="1">
    <location>
        <begin position="1"/>
        <end position="35"/>
    </location>
</feature>
<dbReference type="RefSeq" id="WP_132153377.1">
    <property type="nucleotide sequence ID" value="NZ_SLWR01000010.1"/>
</dbReference>
<dbReference type="InterPro" id="IPR009003">
    <property type="entry name" value="Peptidase_S1_PA"/>
</dbReference>
<protein>
    <submittedName>
        <fullName evidence="3">Trypsin-like peptidase</fullName>
    </submittedName>
</protein>
<evidence type="ECO:0000256" key="2">
    <source>
        <dbReference type="SAM" id="Phobius"/>
    </source>
</evidence>
<keyword evidence="2" id="KW-0812">Transmembrane</keyword>
<name>A0A4R2IHP7_9ACTN</name>
<dbReference type="AlphaFoldDB" id="A0A4R2IHP7"/>
<organism evidence="3 4">
    <name type="scientific">Kribbella antiqua</name>
    <dbReference type="NCBI Taxonomy" id="2512217"/>
    <lineage>
        <taxon>Bacteria</taxon>
        <taxon>Bacillati</taxon>
        <taxon>Actinomycetota</taxon>
        <taxon>Actinomycetes</taxon>
        <taxon>Propionibacteriales</taxon>
        <taxon>Kribbellaceae</taxon>
        <taxon>Kribbella</taxon>
    </lineage>
</organism>